<feature type="domain" description="PB1-like" evidence="1">
    <location>
        <begin position="33"/>
        <end position="121"/>
    </location>
</feature>
<dbReference type="InterPro" id="IPR058594">
    <property type="entry name" value="PB1-like_dom_pln"/>
</dbReference>
<dbReference type="AlphaFoldDB" id="A0A162A090"/>
<accession>A0A162A090</accession>
<gene>
    <name evidence="2" type="ORF">DCAR_017407</name>
</gene>
<proteinExistence type="predicted"/>
<dbReference type="Pfam" id="PF26130">
    <property type="entry name" value="PB1-like"/>
    <property type="match status" value="1"/>
</dbReference>
<comment type="caution">
    <text evidence="2">The sequence shown here is derived from an EMBL/GenBank/DDBJ whole genome shotgun (WGS) entry which is preliminary data.</text>
</comment>
<evidence type="ECO:0000313" key="2">
    <source>
        <dbReference type="EMBL" id="KZM94162.1"/>
    </source>
</evidence>
<dbReference type="EMBL" id="LNRQ01000005">
    <property type="protein sequence ID" value="KZM94162.1"/>
    <property type="molecule type" value="Genomic_DNA"/>
</dbReference>
<name>A0A162A090_DAUCS</name>
<evidence type="ECO:0000259" key="1">
    <source>
        <dbReference type="Pfam" id="PF26130"/>
    </source>
</evidence>
<reference evidence="2" key="1">
    <citation type="journal article" date="2016" name="Nat. Genet.">
        <title>A high-quality carrot genome assembly provides new insights into carotenoid accumulation and asterid genome evolution.</title>
        <authorList>
            <person name="Iorizzo M."/>
            <person name="Ellison S."/>
            <person name="Senalik D."/>
            <person name="Zeng P."/>
            <person name="Satapoomin P."/>
            <person name="Huang J."/>
            <person name="Bowman M."/>
            <person name="Iovene M."/>
            <person name="Sanseverino W."/>
            <person name="Cavagnaro P."/>
            <person name="Yildiz M."/>
            <person name="Macko-Podgorni A."/>
            <person name="Moranska E."/>
            <person name="Grzebelus E."/>
            <person name="Grzebelus D."/>
            <person name="Ashrafi H."/>
            <person name="Zheng Z."/>
            <person name="Cheng S."/>
            <person name="Spooner D."/>
            <person name="Van Deynze A."/>
            <person name="Simon P."/>
        </authorList>
    </citation>
    <scope>NUCLEOTIDE SEQUENCE [LARGE SCALE GENOMIC DNA]</scope>
    <source>
        <tissue evidence="2">Leaf</tissue>
    </source>
</reference>
<protein>
    <recommendedName>
        <fullName evidence="1">PB1-like domain-containing protein</fullName>
    </recommendedName>
</protein>
<organism evidence="2">
    <name type="scientific">Daucus carota subsp. sativus</name>
    <name type="common">Carrot</name>
    <dbReference type="NCBI Taxonomy" id="79200"/>
    <lineage>
        <taxon>Eukaryota</taxon>
        <taxon>Viridiplantae</taxon>
        <taxon>Streptophyta</taxon>
        <taxon>Embryophyta</taxon>
        <taxon>Tracheophyta</taxon>
        <taxon>Spermatophyta</taxon>
        <taxon>Magnoliopsida</taxon>
        <taxon>eudicotyledons</taxon>
        <taxon>Gunneridae</taxon>
        <taxon>Pentapetalae</taxon>
        <taxon>asterids</taxon>
        <taxon>campanulids</taxon>
        <taxon>Apiales</taxon>
        <taxon>Apiaceae</taxon>
        <taxon>Apioideae</taxon>
        <taxon>Scandiceae</taxon>
        <taxon>Daucinae</taxon>
        <taxon>Daucus</taxon>
        <taxon>Daucus sect. Daucus</taxon>
    </lineage>
</organism>
<sequence length="256" mass="28922">MKGRFRELKNGVPDDDGLPVYEVVNELVGPRFYSLKIHYGGDFDESFEKYNGGKYTYVDYIPKEEQNIVVLDEIMQELGLEKEFYSIWYHLPQTRLHNTNVMLLETDGDVEHFDAMLADNQDKEMEEVLGFVGEEEVGGLDNSKRTPRCNYCKEVGHNTKTCTAKQLDERNKRKEKVVESQGSQTTHQMDNTSNPTVNSSITGTTHGGTARPFKPPAKVGPLGVEASYVGKKKTFTSLRNLQKAAVIRKYSVGKKA</sequence>
<dbReference type="Gramene" id="KZM94162">
    <property type="protein sequence ID" value="KZM94162"/>
    <property type="gene ID" value="DCAR_017407"/>
</dbReference>